<feature type="region of interest" description="Disordered" evidence="6">
    <location>
        <begin position="1"/>
        <end position="21"/>
    </location>
</feature>
<protein>
    <recommendedName>
        <fullName evidence="8">Thioredoxin-like fold domain-containing protein</fullName>
    </recommendedName>
</protein>
<keyword evidence="3" id="KW-0560">Oxidoreductase</keyword>
<evidence type="ECO:0000313" key="10">
    <source>
        <dbReference type="Proteomes" id="UP000004367"/>
    </source>
</evidence>
<keyword evidence="4" id="KW-1015">Disulfide bond</keyword>
<dbReference type="AlphaFoldDB" id="H5UQ75"/>
<dbReference type="CDD" id="cd02972">
    <property type="entry name" value="DsbA_family"/>
    <property type="match status" value="1"/>
</dbReference>
<dbReference type="PANTHER" id="PTHR13887:SF14">
    <property type="entry name" value="DISULFIDE BOND FORMATION PROTEIN D"/>
    <property type="match status" value="1"/>
</dbReference>
<feature type="domain" description="Thioredoxin-like fold" evidence="8">
    <location>
        <begin position="87"/>
        <end position="236"/>
    </location>
</feature>
<organism evidence="9 10">
    <name type="scientific">Mobilicoccus pelagius NBRC 104925</name>
    <dbReference type="NCBI Taxonomy" id="1089455"/>
    <lineage>
        <taxon>Bacteria</taxon>
        <taxon>Bacillati</taxon>
        <taxon>Actinomycetota</taxon>
        <taxon>Actinomycetes</taxon>
        <taxon>Micrococcales</taxon>
        <taxon>Dermatophilaceae</taxon>
        <taxon>Mobilicoccus</taxon>
    </lineage>
</organism>
<dbReference type="GO" id="GO:0016491">
    <property type="term" value="F:oxidoreductase activity"/>
    <property type="evidence" value="ECO:0007669"/>
    <property type="project" value="UniProtKB-KW"/>
</dbReference>
<evidence type="ECO:0000259" key="8">
    <source>
        <dbReference type="Pfam" id="PF13462"/>
    </source>
</evidence>
<keyword evidence="7" id="KW-0812">Transmembrane</keyword>
<evidence type="ECO:0000256" key="2">
    <source>
        <dbReference type="ARBA" id="ARBA00022729"/>
    </source>
</evidence>
<dbReference type="SUPFAM" id="SSF52833">
    <property type="entry name" value="Thioredoxin-like"/>
    <property type="match status" value="1"/>
</dbReference>
<dbReference type="Pfam" id="PF13462">
    <property type="entry name" value="Thioredoxin_4"/>
    <property type="match status" value="1"/>
</dbReference>
<evidence type="ECO:0000256" key="3">
    <source>
        <dbReference type="ARBA" id="ARBA00023002"/>
    </source>
</evidence>
<dbReference type="InterPro" id="IPR036249">
    <property type="entry name" value="Thioredoxin-like_sf"/>
</dbReference>
<keyword evidence="2" id="KW-0732">Signal</keyword>
<evidence type="ECO:0000256" key="1">
    <source>
        <dbReference type="ARBA" id="ARBA00005791"/>
    </source>
</evidence>
<evidence type="ECO:0000256" key="6">
    <source>
        <dbReference type="SAM" id="MobiDB-lite"/>
    </source>
</evidence>
<keyword evidence="10" id="KW-1185">Reference proteome</keyword>
<keyword evidence="5" id="KW-0676">Redox-active center</keyword>
<gene>
    <name evidence="9" type="ORF">MOPEL_029_01630</name>
</gene>
<reference evidence="9 10" key="1">
    <citation type="submission" date="2012-02" db="EMBL/GenBank/DDBJ databases">
        <title>Whole genome shotgun sequence of Mobilicoccus pelagius NBRC 104925.</title>
        <authorList>
            <person name="Yoshida Y."/>
            <person name="Hosoyama A."/>
            <person name="Tsuchikane K."/>
            <person name="Katsumata H."/>
            <person name="Yamazaki S."/>
            <person name="Fujita N."/>
        </authorList>
    </citation>
    <scope>NUCLEOTIDE SEQUENCE [LARGE SCALE GENOMIC DNA]</scope>
    <source>
        <strain evidence="9 10">NBRC 104925</strain>
    </source>
</reference>
<evidence type="ECO:0000313" key="9">
    <source>
        <dbReference type="EMBL" id="GAB47880.1"/>
    </source>
</evidence>
<dbReference type="RefSeq" id="WP_009481778.1">
    <property type="nucleotide sequence ID" value="NZ_BAFE01000027.1"/>
</dbReference>
<dbReference type="PANTHER" id="PTHR13887">
    <property type="entry name" value="GLUTATHIONE S-TRANSFERASE KAPPA"/>
    <property type="match status" value="1"/>
</dbReference>
<dbReference type="InterPro" id="IPR012336">
    <property type="entry name" value="Thioredoxin-like_fold"/>
</dbReference>
<name>H5UQ75_9MICO</name>
<accession>H5UQ75</accession>
<dbReference type="Proteomes" id="UP000004367">
    <property type="component" value="Unassembled WGS sequence"/>
</dbReference>
<comment type="similarity">
    <text evidence="1">Belongs to the thioredoxin family. DsbA subfamily.</text>
</comment>
<proteinExistence type="inferred from homology"/>
<evidence type="ECO:0000256" key="5">
    <source>
        <dbReference type="ARBA" id="ARBA00023284"/>
    </source>
</evidence>
<keyword evidence="7" id="KW-1133">Transmembrane helix</keyword>
<dbReference type="OrthoDB" id="117402at2"/>
<evidence type="ECO:0000256" key="7">
    <source>
        <dbReference type="SAM" id="Phobius"/>
    </source>
</evidence>
<sequence length="266" mass="27930">MSTAANGPVDRSDRQAKIQAAAPKESKLKPILAIIIGLLALAAIAAAVWFGARKDDTAATAGRPAGAVSDTGGIMLNAKDPGAGVPTLDIYEDYQCPYCGYFHDSLGKTVDELAASGKAKVVVHLKTFLDDGIPGEKSLTAANASACASDISPQAFAKVHDGIFAARPEKEGDPWPDMTFSDVATKAGITGEQKKTFDSCVKNTTYRSYLGKVEDQSTKDGVNGTPTYRLNGNDIDLEPYVDPATKLPAPEAPALLRKAVEDASKK</sequence>
<feature type="transmembrane region" description="Helical" evidence="7">
    <location>
        <begin position="31"/>
        <end position="52"/>
    </location>
</feature>
<evidence type="ECO:0000256" key="4">
    <source>
        <dbReference type="ARBA" id="ARBA00023157"/>
    </source>
</evidence>
<dbReference type="EMBL" id="BAFE01000027">
    <property type="protein sequence ID" value="GAB47880.1"/>
    <property type="molecule type" value="Genomic_DNA"/>
</dbReference>
<dbReference type="STRING" id="1089455.MOPEL_029_01630"/>
<dbReference type="eggNOG" id="COG1651">
    <property type="taxonomic scope" value="Bacteria"/>
</dbReference>
<comment type="caution">
    <text evidence="9">The sequence shown here is derived from an EMBL/GenBank/DDBJ whole genome shotgun (WGS) entry which is preliminary data.</text>
</comment>
<dbReference type="Gene3D" id="3.40.30.10">
    <property type="entry name" value="Glutaredoxin"/>
    <property type="match status" value="1"/>
</dbReference>
<keyword evidence="7" id="KW-0472">Membrane</keyword>